<reference evidence="4" key="2">
    <citation type="submission" date="2025-09" db="UniProtKB">
        <authorList>
            <consortium name="Ensembl"/>
        </authorList>
    </citation>
    <scope>IDENTIFICATION</scope>
</reference>
<name>A0A8C5Q7U0_9ANUR</name>
<keyword evidence="5" id="KW-1185">Reference proteome</keyword>
<dbReference type="GeneTree" id="ENSGT00390000018730"/>
<organism evidence="4 5">
    <name type="scientific">Leptobrachium leishanense</name>
    <name type="common">Leishan spiny toad</name>
    <dbReference type="NCBI Taxonomy" id="445787"/>
    <lineage>
        <taxon>Eukaryota</taxon>
        <taxon>Metazoa</taxon>
        <taxon>Chordata</taxon>
        <taxon>Craniata</taxon>
        <taxon>Vertebrata</taxon>
        <taxon>Euteleostomi</taxon>
        <taxon>Amphibia</taxon>
        <taxon>Batrachia</taxon>
        <taxon>Anura</taxon>
        <taxon>Pelobatoidea</taxon>
        <taxon>Megophryidae</taxon>
        <taxon>Leptobrachium</taxon>
    </lineage>
</organism>
<proteinExistence type="inferred from homology"/>
<evidence type="ECO:0000313" key="4">
    <source>
        <dbReference type="Ensembl" id="ENSLLEP00000033779.1"/>
    </source>
</evidence>
<dbReference type="Proteomes" id="UP000694569">
    <property type="component" value="Unplaced"/>
</dbReference>
<dbReference type="Ensembl" id="ENSLLET00000035061.1">
    <property type="protein sequence ID" value="ENSLLEP00000033779.1"/>
    <property type="gene ID" value="ENSLLEG00000021350.1"/>
</dbReference>
<reference evidence="4" key="1">
    <citation type="submission" date="2025-08" db="UniProtKB">
        <authorList>
            <consortium name="Ensembl"/>
        </authorList>
    </citation>
    <scope>IDENTIFICATION</scope>
</reference>
<dbReference type="Gene3D" id="1.10.340.70">
    <property type="match status" value="1"/>
</dbReference>
<comment type="similarity">
    <text evidence="1">Belongs to the opioid growth factor receptor family.</text>
</comment>
<evidence type="ECO:0000256" key="1">
    <source>
        <dbReference type="ARBA" id="ARBA00010365"/>
    </source>
</evidence>
<dbReference type="OrthoDB" id="9030204at2759"/>
<dbReference type="GO" id="GO:0140625">
    <property type="term" value="F:opioid growth factor receptor activity"/>
    <property type="evidence" value="ECO:0007669"/>
    <property type="project" value="InterPro"/>
</dbReference>
<dbReference type="InterPro" id="IPR006757">
    <property type="entry name" value="OGF_rcpt"/>
</dbReference>
<dbReference type="AlphaFoldDB" id="A0A8C5Q7U0"/>
<sequence length="539" mass="60748">RLSRRNYRSKSTTRNLRRQKGNRRADQAAKAAAKPLLTNDQAKVLLCKQEPQPPMPNYKFYMNWRKFEPKGEFIEIILHKWQDEYELLELNHDYIQWLFPTQSQGRNFYSTPLNPQETRLMINTSEVQQRLRRAYKMMLKFFGVKLMGECEEDTKVTEVERAENFASRFENLTTNPHNNLRITRILLSLVELGAEEYQAPLVRFFLKEILIKNKLPRMKKSAMNFFIPAVRDSQDRQDLLFFAWRYYFPKEEFVWGNRGELARYKAKPVVAALLPAPLSEWTPVYSEKEKKWLSEEQGGYGEDGWFQLKNGQIVLPATLAPEIVRTLHCQHLTGRSKHSPSASTSLGGSKNSPSAGTSPAGSNHSPSASTSPGGSKNSPSASTSPAGSKHSPSEKTLPKTKPADPAREDPAQNQASGPCRRRPCPKPSQRILQEKTLPKTKPADPAGEDPAQTQASGPCRRRPCPKPSQRILQEKTLPKTKPADPAGEDPAQNQASGSCRRRPCPNPSQRTLQEKTLPKPKPADPAGEDPAQTQASRSC</sequence>
<feature type="region of interest" description="Disordered" evidence="2">
    <location>
        <begin position="1"/>
        <end position="33"/>
    </location>
</feature>
<dbReference type="PANTHER" id="PTHR14015">
    <property type="entry name" value="OPIOID GROWTH FACTOR RECEPTOR OGFR ZETA-TYPE OPIOID RECEPTOR"/>
    <property type="match status" value="1"/>
</dbReference>
<feature type="compositionally biased region" description="Polar residues" evidence="2">
    <location>
        <begin position="339"/>
        <end position="386"/>
    </location>
</feature>
<evidence type="ECO:0000259" key="3">
    <source>
        <dbReference type="Pfam" id="PF04664"/>
    </source>
</evidence>
<evidence type="ECO:0000313" key="5">
    <source>
        <dbReference type="Proteomes" id="UP000694569"/>
    </source>
</evidence>
<dbReference type="InterPro" id="IPR039574">
    <property type="entry name" value="OGFr"/>
</dbReference>
<feature type="domain" description="Opioid growth factor receptor (OGFr) conserved" evidence="3">
    <location>
        <begin position="55"/>
        <end position="258"/>
    </location>
</feature>
<dbReference type="Pfam" id="PF04664">
    <property type="entry name" value="OGFr_N"/>
    <property type="match status" value="1"/>
</dbReference>
<evidence type="ECO:0000256" key="2">
    <source>
        <dbReference type="SAM" id="MobiDB-lite"/>
    </source>
</evidence>
<accession>A0A8C5Q7U0</accession>
<feature type="compositionally biased region" description="Basic and acidic residues" evidence="2">
    <location>
        <begin position="391"/>
        <end position="410"/>
    </location>
</feature>
<feature type="region of interest" description="Disordered" evidence="2">
    <location>
        <begin position="333"/>
        <end position="539"/>
    </location>
</feature>
<protein>
    <recommendedName>
        <fullName evidence="3">Opioid growth factor receptor (OGFr) conserved domain-containing protein</fullName>
    </recommendedName>
</protein>
<dbReference type="PANTHER" id="PTHR14015:SF2">
    <property type="entry name" value="OPIOID GROWTH FACTOR RECEPTOR (OGFR) CONSERVED DOMAIN-CONTAINING PROTEIN"/>
    <property type="match status" value="1"/>
</dbReference>
<dbReference type="GO" id="GO:0016020">
    <property type="term" value="C:membrane"/>
    <property type="evidence" value="ECO:0007669"/>
    <property type="project" value="InterPro"/>
</dbReference>